<dbReference type="InterPro" id="IPR043502">
    <property type="entry name" value="DNA/RNA_pol_sf"/>
</dbReference>
<accession>A0A1G2FIU2</accession>
<gene>
    <name evidence="2" type="ORF">A3J64_00720</name>
</gene>
<dbReference type="PANTHER" id="PTHR34047">
    <property type="entry name" value="NUCLEAR INTRON MATURASE 1, MITOCHONDRIAL-RELATED"/>
    <property type="match status" value="1"/>
</dbReference>
<dbReference type="InterPro" id="IPR051083">
    <property type="entry name" value="GrpII_Intron_Splice-Mob/Def"/>
</dbReference>
<organism evidence="2 3">
    <name type="scientific">Candidatus Portnoybacteria bacterium RIFCSPHIGHO2_12_FULL_38_9</name>
    <dbReference type="NCBI Taxonomy" id="1801997"/>
    <lineage>
        <taxon>Bacteria</taxon>
        <taxon>Candidatus Portnoyibacteriota</taxon>
    </lineage>
</organism>
<dbReference type="EMBL" id="MHNB01000007">
    <property type="protein sequence ID" value="OGZ37498.1"/>
    <property type="molecule type" value="Genomic_DNA"/>
</dbReference>
<dbReference type="STRING" id="1801997.A3J64_00720"/>
<dbReference type="SUPFAM" id="SSF56672">
    <property type="entry name" value="DNA/RNA polymerases"/>
    <property type="match status" value="1"/>
</dbReference>
<dbReference type="PANTHER" id="PTHR34047:SF8">
    <property type="entry name" value="PROTEIN YKFC"/>
    <property type="match status" value="1"/>
</dbReference>
<proteinExistence type="predicted"/>
<name>A0A1G2FIU2_9BACT</name>
<reference evidence="2 3" key="1">
    <citation type="journal article" date="2016" name="Nat. Commun.">
        <title>Thousands of microbial genomes shed light on interconnected biogeochemical processes in an aquifer system.</title>
        <authorList>
            <person name="Anantharaman K."/>
            <person name="Brown C.T."/>
            <person name="Hug L.A."/>
            <person name="Sharon I."/>
            <person name="Castelle C.J."/>
            <person name="Probst A.J."/>
            <person name="Thomas B.C."/>
            <person name="Singh A."/>
            <person name="Wilkins M.J."/>
            <person name="Karaoz U."/>
            <person name="Brodie E.L."/>
            <person name="Williams K.H."/>
            <person name="Hubbard S.S."/>
            <person name="Banfield J.F."/>
        </authorList>
    </citation>
    <scope>NUCLEOTIDE SEQUENCE [LARGE SCALE GENOMIC DNA]</scope>
</reference>
<dbReference type="Proteomes" id="UP000177061">
    <property type="component" value="Unassembled WGS sequence"/>
</dbReference>
<comment type="caution">
    <text evidence="2">The sequence shown here is derived from an EMBL/GenBank/DDBJ whole genome shotgun (WGS) entry which is preliminary data.</text>
</comment>
<dbReference type="CDD" id="cd01651">
    <property type="entry name" value="RT_G2_intron"/>
    <property type="match status" value="1"/>
</dbReference>
<evidence type="ECO:0000259" key="1">
    <source>
        <dbReference type="PROSITE" id="PS50878"/>
    </source>
</evidence>
<evidence type="ECO:0000313" key="3">
    <source>
        <dbReference type="Proteomes" id="UP000177061"/>
    </source>
</evidence>
<dbReference type="AlphaFoldDB" id="A0A1G2FIU2"/>
<protein>
    <recommendedName>
        <fullName evidence="1">Reverse transcriptase domain-containing protein</fullName>
    </recommendedName>
</protein>
<evidence type="ECO:0000313" key="2">
    <source>
        <dbReference type="EMBL" id="OGZ37498.1"/>
    </source>
</evidence>
<dbReference type="InterPro" id="IPR000477">
    <property type="entry name" value="RT_dom"/>
</dbReference>
<dbReference type="Pfam" id="PF00078">
    <property type="entry name" value="RVT_1"/>
    <property type="match status" value="1"/>
</dbReference>
<feature type="domain" description="Reverse transcriptase" evidence="1">
    <location>
        <begin position="71"/>
        <end position="290"/>
    </location>
</feature>
<sequence>MRQRNIKPIGGGVNSKRICHNVFSEIILLDNLFSAWQEFCRGKKKRIDVQQFEFNLEDNLFQLHQELKAKTYQHSHYTPFYIQDPKLRRIHKANIYDRVLHQAIFRVLYLIFDNAFIFDSYSCRLNKGTHRAVNRLEKFARKLSKNNHKNIFALKCDIKKFFDSVDQEILLALIKKKIKDNNTLWLIEKIIKSFKKERNKGLPLGNVTSQLFANIYLNELDQFVKRKLKIRYYLRYCDDFVILGETKEYLSELVYLIDKFLKQKLKLTLHSDKIIMKKYHQGIDFLGYVVLPHYRALRIKTKRRMFKKIKKKHQDLEANLISKKSFNQSLQSYFGVLKHCQGHKIKKKIEEII</sequence>
<dbReference type="PROSITE" id="PS50878">
    <property type="entry name" value="RT_POL"/>
    <property type="match status" value="1"/>
</dbReference>